<sequence>MLKLKQPAYSSEQAIEMCRQGITGNDKLLQKVDNDMHLLQASAVGYAASASAGELYTLPSTPNGRDCDPVVVEQLKKSDLLKLYSTYFVKEGKPARVIYNALMAAANEKCPFCGGIGRPRNLDHFLPKAHYPQFSVLPVNLVPSCRDCNMDGKGENFATSEAGQVLQPYLDNERYFNEQWIFARYIADTGGEPGGIEYFVQPPEHWEDTQKLRVKKHFNDFNLDLRFSKEAGPRLVTYLAQIQALLQIPLELEVAKNTILQPAIDAAPFVNHWERIMCLALMAEVV</sequence>
<proteinExistence type="predicted"/>
<evidence type="ECO:0000313" key="2">
    <source>
        <dbReference type="EMBL" id="EAT15466.1"/>
    </source>
</evidence>
<comment type="caution">
    <text evidence="2">The sequence shown here is derived from an EMBL/GenBank/DDBJ whole genome shotgun (WGS) entry which is preliminary data.</text>
</comment>
<evidence type="ECO:0000313" key="3">
    <source>
        <dbReference type="Proteomes" id="UP000005695"/>
    </source>
</evidence>
<feature type="domain" description="HNH nuclease" evidence="1">
    <location>
        <begin position="97"/>
        <end position="150"/>
    </location>
</feature>
<dbReference type="Proteomes" id="UP000005695">
    <property type="component" value="Unassembled WGS sequence"/>
</dbReference>
<name>Q1JZ28_DESA6</name>
<accession>Q1JZ28</accession>
<reference evidence="2" key="2">
    <citation type="submission" date="2006-05" db="EMBL/GenBank/DDBJ databases">
        <title>Sequencing of the draft genome and assembly of Desulfuromonas acetoxidans DSM 684.</title>
        <authorList>
            <consortium name="US DOE Joint Genome Institute (JGI-PGF)"/>
            <person name="Copeland A."/>
            <person name="Lucas S."/>
            <person name="Lapidus A."/>
            <person name="Barry K."/>
            <person name="Detter J.C."/>
            <person name="Glavina del Rio T."/>
            <person name="Hammon N."/>
            <person name="Israni S."/>
            <person name="Dalin E."/>
            <person name="Tice H."/>
            <person name="Bruce D."/>
            <person name="Pitluck S."/>
            <person name="Richardson P."/>
        </authorList>
    </citation>
    <scope>NUCLEOTIDE SEQUENCE [LARGE SCALE GENOMIC DNA]</scope>
    <source>
        <strain evidence="2">DSM 684</strain>
    </source>
</reference>
<keyword evidence="3" id="KW-1185">Reference proteome</keyword>
<protein>
    <submittedName>
        <fullName evidence="2">HNH nuclease</fullName>
    </submittedName>
</protein>
<dbReference type="InterPro" id="IPR003615">
    <property type="entry name" value="HNH_nuc"/>
</dbReference>
<dbReference type="SMART" id="SM00507">
    <property type="entry name" value="HNHc"/>
    <property type="match status" value="1"/>
</dbReference>
<dbReference type="EMBL" id="AAEW02000010">
    <property type="protein sequence ID" value="EAT15466.1"/>
    <property type="molecule type" value="Genomic_DNA"/>
</dbReference>
<reference evidence="2" key="1">
    <citation type="submission" date="2006-05" db="EMBL/GenBank/DDBJ databases">
        <title>Annotation of the draft genome assembly of Desulfuromonas acetoxidans DSM 684.</title>
        <authorList>
            <consortium name="US DOE Joint Genome Institute (JGI-ORNL)"/>
            <person name="Larimer F."/>
            <person name="Land M."/>
            <person name="Hauser L."/>
        </authorList>
    </citation>
    <scope>NUCLEOTIDE SEQUENCE [LARGE SCALE GENOMIC DNA]</scope>
    <source>
        <strain evidence="2">DSM 684</strain>
    </source>
</reference>
<evidence type="ECO:0000259" key="1">
    <source>
        <dbReference type="SMART" id="SM00507"/>
    </source>
</evidence>
<dbReference type="CDD" id="cd00085">
    <property type="entry name" value="HNHc"/>
    <property type="match status" value="1"/>
</dbReference>
<gene>
    <name evidence="2" type="ORF">Dace_1328</name>
</gene>
<dbReference type="OrthoDB" id="9816185at2"/>
<dbReference type="AlphaFoldDB" id="Q1JZ28"/>
<organism evidence="2 3">
    <name type="scientific">Desulfuromonas acetoxidans (strain DSM 684 / 11070)</name>
    <dbReference type="NCBI Taxonomy" id="281689"/>
    <lineage>
        <taxon>Bacteria</taxon>
        <taxon>Pseudomonadati</taxon>
        <taxon>Thermodesulfobacteriota</taxon>
        <taxon>Desulfuromonadia</taxon>
        <taxon>Desulfuromonadales</taxon>
        <taxon>Desulfuromonadaceae</taxon>
        <taxon>Desulfuromonas</taxon>
    </lineage>
</organism>
<dbReference type="Gene3D" id="1.10.30.50">
    <property type="match status" value="1"/>
</dbReference>
<dbReference type="RefSeq" id="WP_006000781.1">
    <property type="nucleotide sequence ID" value="NZ_AAEW02000010.1"/>
</dbReference>